<feature type="compositionally biased region" description="Low complexity" evidence="1">
    <location>
        <begin position="79"/>
        <end position="89"/>
    </location>
</feature>
<name>A0AAN7YZS9_9MYCE</name>
<dbReference type="EMBL" id="JAVFKY010000001">
    <property type="protein sequence ID" value="KAK5582562.1"/>
    <property type="molecule type" value="Genomic_DNA"/>
</dbReference>
<feature type="region of interest" description="Disordered" evidence="1">
    <location>
        <begin position="65"/>
        <end position="100"/>
    </location>
</feature>
<evidence type="ECO:0000313" key="3">
    <source>
        <dbReference type="Proteomes" id="UP001344447"/>
    </source>
</evidence>
<protein>
    <submittedName>
        <fullName evidence="2">Uncharacterized protein</fullName>
    </submittedName>
</protein>
<proteinExistence type="predicted"/>
<comment type="caution">
    <text evidence="2">The sequence shown here is derived from an EMBL/GenBank/DDBJ whole genome shotgun (WGS) entry which is preliminary data.</text>
</comment>
<sequence length="364" mass="42726">MDSLFRIFYVQKKIMANKEEKKTHMVENFEEIIKKILSDNNDSFDTIKNVENRIFNVKVDNENQINKKTSNKNTSSITNEPNSPNNSDPKPNPGDKIPSKSRERNISFINIIKDIIISMSNVYKEIKLEVNTNSSDAVINIKRNFITLSALYAQIFEKTSFYDYESLVEVDLIYWRIFSMKKRLSKVNLSNISIGAPLRNSIQHHNYVHDNDSFQLYSEFLKNYYLSEHTLHEYNNFEKSFKDEKDPKEIKVLIFNLCETKGYSYIDCFREENLLNLCKYFMGYSHCLYAILTRQLKNVPLSREVCNILADRYGIDVDKIIIKTVTSDEILEEIQRKSECFSKSNDIERVSISDLIEKNQLHSI</sequence>
<dbReference type="AlphaFoldDB" id="A0AAN7YZS9"/>
<reference evidence="2 3" key="1">
    <citation type="submission" date="2023-11" db="EMBL/GenBank/DDBJ databases">
        <title>Dfirmibasis_genome.</title>
        <authorList>
            <person name="Edelbroek B."/>
            <person name="Kjellin J."/>
            <person name="Jerlstrom-Hultqvist J."/>
            <person name="Soderbom F."/>
        </authorList>
    </citation>
    <scope>NUCLEOTIDE SEQUENCE [LARGE SCALE GENOMIC DNA]</scope>
    <source>
        <strain evidence="2 3">TNS-C-14</strain>
    </source>
</reference>
<gene>
    <name evidence="2" type="ORF">RB653_004147</name>
</gene>
<keyword evidence="3" id="KW-1185">Reference proteome</keyword>
<evidence type="ECO:0000313" key="2">
    <source>
        <dbReference type="EMBL" id="KAK5582562.1"/>
    </source>
</evidence>
<feature type="compositionally biased region" description="Polar residues" evidence="1">
    <location>
        <begin position="65"/>
        <end position="78"/>
    </location>
</feature>
<accession>A0AAN7YZS9</accession>
<evidence type="ECO:0000256" key="1">
    <source>
        <dbReference type="SAM" id="MobiDB-lite"/>
    </source>
</evidence>
<organism evidence="2 3">
    <name type="scientific">Dictyostelium firmibasis</name>
    <dbReference type="NCBI Taxonomy" id="79012"/>
    <lineage>
        <taxon>Eukaryota</taxon>
        <taxon>Amoebozoa</taxon>
        <taxon>Evosea</taxon>
        <taxon>Eumycetozoa</taxon>
        <taxon>Dictyostelia</taxon>
        <taxon>Dictyosteliales</taxon>
        <taxon>Dictyosteliaceae</taxon>
        <taxon>Dictyostelium</taxon>
    </lineage>
</organism>
<dbReference type="Proteomes" id="UP001344447">
    <property type="component" value="Unassembled WGS sequence"/>
</dbReference>